<dbReference type="EMBL" id="CM046508">
    <property type="protein sequence ID" value="KAI8666464.1"/>
    <property type="molecule type" value="Genomic_DNA"/>
</dbReference>
<gene>
    <name evidence="1" type="ORF">NCS57_00871100</name>
</gene>
<reference evidence="1" key="1">
    <citation type="submission" date="2022-06" db="EMBL/GenBank/DDBJ databases">
        <title>Fusarium solani species complex genomes reveal bases of compartmentalisation and animal pathogenesis.</title>
        <authorList>
            <person name="Tsai I.J."/>
        </authorList>
    </citation>
    <scope>NUCLEOTIDE SEQUENCE</scope>
    <source>
        <strain evidence="1">Fu6.1</strain>
    </source>
</reference>
<name>A0ACC0QTJ6_9HYPO</name>
<protein>
    <submittedName>
        <fullName evidence="1">Uncharacterized protein</fullName>
    </submittedName>
</protein>
<accession>A0ACC0QTJ6</accession>
<keyword evidence="2" id="KW-1185">Reference proteome</keyword>
<sequence>MHPQTDSRFFSLPPEIRIVIQHEYLKQHPTIKTTCQVLPPAERGETQSYRGISIAPSLMLTCVKMYKEMHPMAFQDMIIRFRPSKNLQLPLKVVLPPPRQYLQSLTLIAEISQQEMMEHQELALHLLGGPSLQKFTIEGRNGLKWLNGHDQCFFVGLRRPLEQHRGQRVVRLPHRVRGSPSTSFTFE</sequence>
<proteinExistence type="predicted"/>
<organism evidence="1 2">
    <name type="scientific">Fusarium keratoplasticum</name>
    <dbReference type="NCBI Taxonomy" id="1328300"/>
    <lineage>
        <taxon>Eukaryota</taxon>
        <taxon>Fungi</taxon>
        <taxon>Dikarya</taxon>
        <taxon>Ascomycota</taxon>
        <taxon>Pezizomycotina</taxon>
        <taxon>Sordariomycetes</taxon>
        <taxon>Hypocreomycetidae</taxon>
        <taxon>Hypocreales</taxon>
        <taxon>Nectriaceae</taxon>
        <taxon>Fusarium</taxon>
        <taxon>Fusarium solani species complex</taxon>
    </lineage>
</organism>
<evidence type="ECO:0000313" key="2">
    <source>
        <dbReference type="Proteomes" id="UP001065298"/>
    </source>
</evidence>
<evidence type="ECO:0000313" key="1">
    <source>
        <dbReference type="EMBL" id="KAI8666464.1"/>
    </source>
</evidence>
<dbReference type="Proteomes" id="UP001065298">
    <property type="component" value="Chromosome 6"/>
</dbReference>
<comment type="caution">
    <text evidence="1">The sequence shown here is derived from an EMBL/GenBank/DDBJ whole genome shotgun (WGS) entry which is preliminary data.</text>
</comment>